<dbReference type="OrthoDB" id="19944at2759"/>
<protein>
    <submittedName>
        <fullName evidence="2">SNARE-dependent exocytosis protein</fullName>
    </submittedName>
</protein>
<evidence type="ECO:0000259" key="1">
    <source>
        <dbReference type="Pfam" id="PF08596"/>
    </source>
</evidence>
<accession>A0A3A2Z1L6</accession>
<feature type="domain" description="Lethal giant larvae (Lgl)-like C-terminal" evidence="1">
    <location>
        <begin position="1"/>
        <end position="102"/>
    </location>
</feature>
<comment type="caution">
    <text evidence="2">The sequence shown here is derived from an EMBL/GenBank/DDBJ whole genome shotgun (WGS) entry which is preliminary data.</text>
</comment>
<feature type="non-terminal residue" evidence="2">
    <location>
        <position position="1"/>
    </location>
</feature>
<dbReference type="EMBL" id="MVGC01001971">
    <property type="protein sequence ID" value="RJE16978.1"/>
    <property type="molecule type" value="Genomic_DNA"/>
</dbReference>
<dbReference type="Pfam" id="PF08596">
    <property type="entry name" value="Lgl_C"/>
    <property type="match status" value="1"/>
</dbReference>
<name>A0A3A2Z1L6_9EURO</name>
<evidence type="ECO:0000313" key="3">
    <source>
        <dbReference type="Proteomes" id="UP000266188"/>
    </source>
</evidence>
<gene>
    <name evidence="2" type="ORF">PHISCL_10685</name>
</gene>
<sequence>GNFATFKILPAADGTYIVTFAGAIALDDKVISINPIDADRGDYALATPNAVGGLRSGVKVNGVVIAVTPAGCRLFKPSTSKGAHKSWDDYLCDSAAVVKTEAAATASLGFSGM</sequence>
<reference evidence="3" key="1">
    <citation type="submission" date="2017-02" db="EMBL/GenBank/DDBJ databases">
        <authorList>
            <person name="Tafer H."/>
            <person name="Lopandic K."/>
        </authorList>
    </citation>
    <scope>NUCLEOTIDE SEQUENCE [LARGE SCALE GENOMIC DNA]</scope>
    <source>
        <strain evidence="3">CBS 366.77</strain>
    </source>
</reference>
<dbReference type="STRING" id="2070753.A0A3A2Z1L6"/>
<evidence type="ECO:0000313" key="2">
    <source>
        <dbReference type="EMBL" id="RJE16978.1"/>
    </source>
</evidence>
<keyword evidence="3" id="KW-1185">Reference proteome</keyword>
<dbReference type="AlphaFoldDB" id="A0A3A2Z1L6"/>
<proteinExistence type="predicted"/>
<feature type="non-terminal residue" evidence="2">
    <location>
        <position position="113"/>
    </location>
</feature>
<dbReference type="InterPro" id="IPR013905">
    <property type="entry name" value="Lgl_C_dom"/>
</dbReference>
<dbReference type="Proteomes" id="UP000266188">
    <property type="component" value="Unassembled WGS sequence"/>
</dbReference>
<organism evidence="2 3">
    <name type="scientific">Aspergillus sclerotialis</name>
    <dbReference type="NCBI Taxonomy" id="2070753"/>
    <lineage>
        <taxon>Eukaryota</taxon>
        <taxon>Fungi</taxon>
        <taxon>Dikarya</taxon>
        <taxon>Ascomycota</taxon>
        <taxon>Pezizomycotina</taxon>
        <taxon>Eurotiomycetes</taxon>
        <taxon>Eurotiomycetidae</taxon>
        <taxon>Eurotiales</taxon>
        <taxon>Aspergillaceae</taxon>
        <taxon>Aspergillus</taxon>
        <taxon>Aspergillus subgen. Polypaecilum</taxon>
    </lineage>
</organism>